<dbReference type="AlphaFoldDB" id="A0A164L398"/>
<accession>A0A164L398</accession>
<protein>
    <recommendedName>
        <fullName evidence="1">DUF6998 domain-containing protein</fullName>
    </recommendedName>
</protein>
<gene>
    <name evidence="2" type="ORF">B4088_5653</name>
</gene>
<dbReference type="EMBL" id="LJKE01000108">
    <property type="protein sequence ID" value="KZD54550.1"/>
    <property type="molecule type" value="Genomic_DNA"/>
</dbReference>
<feature type="domain" description="DUF6998" evidence="1">
    <location>
        <begin position="20"/>
        <end position="135"/>
    </location>
</feature>
<organism evidence="2 3">
    <name type="scientific">Bacillus cereus</name>
    <dbReference type="NCBI Taxonomy" id="1396"/>
    <lineage>
        <taxon>Bacteria</taxon>
        <taxon>Bacillati</taxon>
        <taxon>Bacillota</taxon>
        <taxon>Bacilli</taxon>
        <taxon>Bacillales</taxon>
        <taxon>Bacillaceae</taxon>
        <taxon>Bacillus</taxon>
        <taxon>Bacillus cereus group</taxon>
    </lineage>
</organism>
<dbReference type="InterPro" id="IPR054267">
    <property type="entry name" value="DUF6998"/>
</dbReference>
<dbReference type="RefSeq" id="WP_063263118.1">
    <property type="nucleotide sequence ID" value="NZ_LJKE01000108.1"/>
</dbReference>
<reference evidence="2 3" key="1">
    <citation type="submission" date="2015-09" db="EMBL/GenBank/DDBJ databases">
        <title>Bacillus cereus food isolates.</title>
        <authorList>
            <person name="Boekhorst J."/>
        </authorList>
    </citation>
    <scope>NUCLEOTIDE SEQUENCE [LARGE SCALE GENOMIC DNA]</scope>
    <source>
        <strain evidence="2 3">B4088</strain>
    </source>
</reference>
<evidence type="ECO:0000313" key="3">
    <source>
        <dbReference type="Proteomes" id="UP000076482"/>
    </source>
</evidence>
<sequence>MPSDEEYENMTIADGLKEYSKLMKMFKKRKVTRTRNFVGDIGESIAIEHYCNSPHLPNLRMVEIGMKHIDAISDTNERYSIKATRTKMTGVFNGLNDPDSDMPQEKLFDYVIVVLFDEDVSLQAIYEVDWEAFLSLKKWNTSKRTWYLTVSNALKRKSKIIYEL</sequence>
<proteinExistence type="predicted"/>
<dbReference type="REBASE" id="151066">
    <property type="entry name" value="Bce4088ORF5653P"/>
</dbReference>
<dbReference type="Proteomes" id="UP000076482">
    <property type="component" value="Unassembled WGS sequence"/>
</dbReference>
<evidence type="ECO:0000313" key="2">
    <source>
        <dbReference type="EMBL" id="KZD54550.1"/>
    </source>
</evidence>
<dbReference type="PATRIC" id="fig|1396.535.peg.745"/>
<evidence type="ECO:0000259" key="1">
    <source>
        <dbReference type="Pfam" id="PF22522"/>
    </source>
</evidence>
<comment type="caution">
    <text evidence="2">The sequence shown here is derived from an EMBL/GenBank/DDBJ whole genome shotgun (WGS) entry which is preliminary data.</text>
</comment>
<name>A0A164L398_BACCE</name>
<dbReference type="Pfam" id="PF22522">
    <property type="entry name" value="DUF6998"/>
    <property type="match status" value="1"/>
</dbReference>